<dbReference type="Pfam" id="PF00005">
    <property type="entry name" value="ABC_tran"/>
    <property type="match status" value="1"/>
</dbReference>
<evidence type="ECO:0000313" key="9">
    <source>
        <dbReference type="EMBL" id="NYH87755.1"/>
    </source>
</evidence>
<dbReference type="GO" id="GO:0005886">
    <property type="term" value="C:plasma membrane"/>
    <property type="evidence" value="ECO:0007669"/>
    <property type="project" value="UniProtKB-SubCell"/>
</dbReference>
<feature type="transmembrane region" description="Helical" evidence="7">
    <location>
        <begin position="261"/>
        <end position="281"/>
    </location>
</feature>
<dbReference type="SUPFAM" id="SSF90123">
    <property type="entry name" value="ABC transporter transmembrane region"/>
    <property type="match status" value="1"/>
</dbReference>
<dbReference type="PANTHER" id="PTHR24221:SF654">
    <property type="entry name" value="ATP-BINDING CASSETTE SUB-FAMILY B MEMBER 6"/>
    <property type="match status" value="1"/>
</dbReference>
<keyword evidence="4 9" id="KW-0067">ATP-binding</keyword>
<evidence type="ECO:0000256" key="6">
    <source>
        <dbReference type="ARBA" id="ARBA00023136"/>
    </source>
</evidence>
<dbReference type="InterPro" id="IPR027417">
    <property type="entry name" value="P-loop_NTPase"/>
</dbReference>
<dbReference type="RefSeq" id="WP_179785773.1">
    <property type="nucleotide sequence ID" value="NZ_BAAARR010000034.1"/>
</dbReference>
<dbReference type="PANTHER" id="PTHR24221">
    <property type="entry name" value="ATP-BINDING CASSETTE SUB-FAMILY B"/>
    <property type="match status" value="1"/>
</dbReference>
<evidence type="ECO:0000256" key="3">
    <source>
        <dbReference type="ARBA" id="ARBA00022741"/>
    </source>
</evidence>
<dbReference type="GO" id="GO:0005524">
    <property type="term" value="F:ATP binding"/>
    <property type="evidence" value="ECO:0007669"/>
    <property type="project" value="UniProtKB-KW"/>
</dbReference>
<comment type="caution">
    <text evidence="9">The sequence shown here is derived from an EMBL/GenBank/DDBJ whole genome shotgun (WGS) entry which is preliminary data.</text>
</comment>
<keyword evidence="3" id="KW-0547">Nucleotide-binding</keyword>
<sequence length="605" mass="65495">MRERLRSWLGGRWRFGAAVGIALRVMFRADPRSAAAALACSVVMAFLPSATLVVQRALVNRVSEAGTTAVGVGLVVAVVAFALFVVAEDAVDLILSTCTDNVRDRVEVLVSGALIEHVNDFHTLELFESPRLLDGLGLAKAGVAGFGRLCWAVFGVGARLVSLVPVVVLLWQVRPWIPVVIIVALVPVVWLTLRVPVRVWALKEQSAETARRRDHLQMVLTESSYAADVRLYRSAPALMRSWRSLAGQVTEPVAHLRARSMGLLVGVAVLSGAVMVLPIWWSAVHISSRGGVGTFVLVLSSIVMLRVVVWVLLANGKDLVESAAGVGRWQAFMQTTPSRRAEVADAPTLPVSPCGGATVETTGLRFTYPGAQQAVFEGLCLGFRAGTSTAIVGSNGAGKTTLTKLLIGLVDPDAGTIRWNGVDTAKVALGELRERIAVVPQNFSHFPLTIRENLLMGREGIPDERLLEVLRDVGLDHLAQQPCDLDVVLSKEVVGGTSLSGGQWQRLAIARAAVAADRAELFVWDEPTSALDPLVEFEVADKLLQLSRGRTSIVVSHRLGICTLVDRVIMLDHGQVVEDGTHEDLLRRNGEYARWFEVQGRLYRN</sequence>
<dbReference type="InterPro" id="IPR039421">
    <property type="entry name" value="Type_1_exporter"/>
</dbReference>
<dbReference type="PROSITE" id="PS50893">
    <property type="entry name" value="ABC_TRANSPORTER_2"/>
    <property type="match status" value="1"/>
</dbReference>
<evidence type="ECO:0000259" key="8">
    <source>
        <dbReference type="PROSITE" id="PS50893"/>
    </source>
</evidence>
<dbReference type="Proteomes" id="UP000579605">
    <property type="component" value="Unassembled WGS sequence"/>
</dbReference>
<dbReference type="SUPFAM" id="SSF52540">
    <property type="entry name" value="P-loop containing nucleoside triphosphate hydrolases"/>
    <property type="match status" value="1"/>
</dbReference>
<dbReference type="SMART" id="SM00382">
    <property type="entry name" value="AAA"/>
    <property type="match status" value="1"/>
</dbReference>
<keyword evidence="6 7" id="KW-0472">Membrane</keyword>
<feature type="domain" description="ABC transporter" evidence="8">
    <location>
        <begin position="359"/>
        <end position="598"/>
    </location>
</feature>
<dbReference type="GO" id="GO:0016887">
    <property type="term" value="F:ATP hydrolysis activity"/>
    <property type="evidence" value="ECO:0007669"/>
    <property type="project" value="InterPro"/>
</dbReference>
<reference evidence="9 10" key="1">
    <citation type="submission" date="2020-07" db="EMBL/GenBank/DDBJ databases">
        <title>Sequencing the genomes of 1000 actinobacteria strains.</title>
        <authorList>
            <person name="Klenk H.-P."/>
        </authorList>
    </citation>
    <scope>NUCLEOTIDE SEQUENCE [LARGE SCALE GENOMIC DNA]</scope>
    <source>
        <strain evidence="9 10">DSM 18448</strain>
    </source>
</reference>
<evidence type="ECO:0000256" key="4">
    <source>
        <dbReference type="ARBA" id="ARBA00022840"/>
    </source>
</evidence>
<dbReference type="GO" id="GO:0034040">
    <property type="term" value="F:ATPase-coupled lipid transmembrane transporter activity"/>
    <property type="evidence" value="ECO:0007669"/>
    <property type="project" value="TreeGrafter"/>
</dbReference>
<dbReference type="AlphaFoldDB" id="A0A852Z6B2"/>
<name>A0A852Z6B2_9ACTN</name>
<feature type="transmembrane region" description="Helical" evidence="7">
    <location>
        <begin position="176"/>
        <end position="193"/>
    </location>
</feature>
<dbReference type="InterPro" id="IPR017871">
    <property type="entry name" value="ABC_transporter-like_CS"/>
</dbReference>
<feature type="transmembrane region" description="Helical" evidence="7">
    <location>
        <begin position="34"/>
        <end position="54"/>
    </location>
</feature>
<keyword evidence="2 7" id="KW-0812">Transmembrane</keyword>
<accession>A0A852Z6B2</accession>
<comment type="subcellular location">
    <subcellularLocation>
        <location evidence="1">Cell membrane</location>
        <topology evidence="1">Multi-pass membrane protein</topology>
    </subcellularLocation>
</comment>
<dbReference type="Gene3D" id="1.20.1560.10">
    <property type="entry name" value="ABC transporter type 1, transmembrane domain"/>
    <property type="match status" value="1"/>
</dbReference>
<gene>
    <name evidence="9" type="ORF">F4554_000393</name>
</gene>
<dbReference type="Gene3D" id="3.40.50.300">
    <property type="entry name" value="P-loop containing nucleotide triphosphate hydrolases"/>
    <property type="match status" value="1"/>
</dbReference>
<evidence type="ECO:0000256" key="5">
    <source>
        <dbReference type="ARBA" id="ARBA00022989"/>
    </source>
</evidence>
<evidence type="ECO:0000256" key="7">
    <source>
        <dbReference type="SAM" id="Phobius"/>
    </source>
</evidence>
<evidence type="ECO:0000313" key="10">
    <source>
        <dbReference type="Proteomes" id="UP000579605"/>
    </source>
</evidence>
<dbReference type="PROSITE" id="PS00211">
    <property type="entry name" value="ABC_TRANSPORTER_1"/>
    <property type="match status" value="1"/>
</dbReference>
<protein>
    <submittedName>
        <fullName evidence="9">ATP-binding cassette subfamily B protein</fullName>
    </submittedName>
</protein>
<evidence type="ECO:0000256" key="1">
    <source>
        <dbReference type="ARBA" id="ARBA00004651"/>
    </source>
</evidence>
<dbReference type="EMBL" id="JACBZH010000001">
    <property type="protein sequence ID" value="NYH87755.1"/>
    <property type="molecule type" value="Genomic_DNA"/>
</dbReference>
<feature type="transmembrane region" description="Helical" evidence="7">
    <location>
        <begin position="149"/>
        <end position="170"/>
    </location>
</feature>
<feature type="transmembrane region" description="Helical" evidence="7">
    <location>
        <begin position="293"/>
        <end position="313"/>
    </location>
</feature>
<keyword evidence="10" id="KW-1185">Reference proteome</keyword>
<keyword evidence="5 7" id="KW-1133">Transmembrane helix</keyword>
<dbReference type="InterPro" id="IPR003439">
    <property type="entry name" value="ABC_transporter-like_ATP-bd"/>
</dbReference>
<dbReference type="InterPro" id="IPR003593">
    <property type="entry name" value="AAA+_ATPase"/>
</dbReference>
<dbReference type="InterPro" id="IPR036640">
    <property type="entry name" value="ABC1_TM_sf"/>
</dbReference>
<feature type="transmembrane region" description="Helical" evidence="7">
    <location>
        <begin position="66"/>
        <end position="87"/>
    </location>
</feature>
<organism evidence="9 10">
    <name type="scientific">Actinopolymorpha rutila</name>
    <dbReference type="NCBI Taxonomy" id="446787"/>
    <lineage>
        <taxon>Bacteria</taxon>
        <taxon>Bacillati</taxon>
        <taxon>Actinomycetota</taxon>
        <taxon>Actinomycetes</taxon>
        <taxon>Propionibacteriales</taxon>
        <taxon>Actinopolymorphaceae</taxon>
        <taxon>Actinopolymorpha</taxon>
    </lineage>
</organism>
<proteinExistence type="predicted"/>
<evidence type="ECO:0000256" key="2">
    <source>
        <dbReference type="ARBA" id="ARBA00022692"/>
    </source>
</evidence>